<feature type="signal peptide" evidence="1">
    <location>
        <begin position="1"/>
        <end position="28"/>
    </location>
</feature>
<keyword evidence="1" id="KW-0732">Signal</keyword>
<sequence length="458" mass="48127">MATLINRTLVLVCALWCGALLTAVPAAAHSGLRAAADEAGATLSRVSRSLRGASGAAAPPAPKYVYTWAGAKDPSLGGKDSLFVISLEDKEFGKVVGVVPTPYAGMEPHHCTLSLDRRTLGCGGLFAALAGTPGVLFFNVSGNPRAPTLIDPATVPQPRFGAFADEFIATPDGGFLVTLMGSPTGGSPGRIARYDAARKLVAEYPDPARFADATTLPGFNPHGMGVSWNHKVALSVDYLEPASTLNGQVVTKRSTLRLWNTSDWSAIAETIDGSGAEGHINGPMDAVAIGDTGTFLFGGGNGYIYYLDGRGAAPHAPKLVWDLLGGAMDRTSYGCILYSFRSGTRLLASAFVRNMVQLLDTTDPLKPKLLDTLQLPKGAGGHVVRLSADETTGAVATYFLDEGSVGQVHFEGDLTVRLFKLNAKATKIITKKPAKSVVDFKTRMGAQGAFRPHGVAFY</sequence>
<keyword evidence="3" id="KW-1185">Reference proteome</keyword>
<protein>
    <recommendedName>
        <fullName evidence="4">Methanethiol oxidase</fullName>
    </recommendedName>
</protein>
<evidence type="ECO:0000256" key="1">
    <source>
        <dbReference type="SAM" id="SignalP"/>
    </source>
</evidence>
<dbReference type="AlphaFoldDB" id="A0A835T1P9"/>
<evidence type="ECO:0000313" key="2">
    <source>
        <dbReference type="EMBL" id="KAG2432199.1"/>
    </source>
</evidence>
<dbReference type="OrthoDB" id="543110at2759"/>
<organism evidence="2 3">
    <name type="scientific">Chlamydomonas incerta</name>
    <dbReference type="NCBI Taxonomy" id="51695"/>
    <lineage>
        <taxon>Eukaryota</taxon>
        <taxon>Viridiplantae</taxon>
        <taxon>Chlorophyta</taxon>
        <taxon>core chlorophytes</taxon>
        <taxon>Chlorophyceae</taxon>
        <taxon>CS clade</taxon>
        <taxon>Chlamydomonadales</taxon>
        <taxon>Chlamydomonadaceae</taxon>
        <taxon>Chlamydomonas</taxon>
    </lineage>
</organism>
<proteinExistence type="predicted"/>
<accession>A0A835T1P9</accession>
<name>A0A835T1P9_CHLIN</name>
<dbReference type="EMBL" id="JAEHOC010000022">
    <property type="protein sequence ID" value="KAG2432199.1"/>
    <property type="molecule type" value="Genomic_DNA"/>
</dbReference>
<dbReference type="SUPFAM" id="SSF63829">
    <property type="entry name" value="Calcium-dependent phosphotriesterase"/>
    <property type="match status" value="1"/>
</dbReference>
<reference evidence="2" key="1">
    <citation type="journal article" date="2020" name="bioRxiv">
        <title>Comparative genomics of Chlamydomonas.</title>
        <authorList>
            <person name="Craig R.J."/>
            <person name="Hasan A.R."/>
            <person name="Ness R.W."/>
            <person name="Keightley P.D."/>
        </authorList>
    </citation>
    <scope>NUCLEOTIDE SEQUENCE</scope>
    <source>
        <strain evidence="2">SAG 7.73</strain>
    </source>
</reference>
<dbReference type="Proteomes" id="UP000650467">
    <property type="component" value="Unassembled WGS sequence"/>
</dbReference>
<feature type="chain" id="PRO_5032958717" description="Methanethiol oxidase" evidence="1">
    <location>
        <begin position="29"/>
        <end position="458"/>
    </location>
</feature>
<evidence type="ECO:0008006" key="4">
    <source>
        <dbReference type="Google" id="ProtNLM"/>
    </source>
</evidence>
<gene>
    <name evidence="2" type="ORF">HXX76_009119</name>
</gene>
<comment type="caution">
    <text evidence="2">The sequence shown here is derived from an EMBL/GenBank/DDBJ whole genome shotgun (WGS) entry which is preliminary data.</text>
</comment>
<evidence type="ECO:0000313" key="3">
    <source>
        <dbReference type="Proteomes" id="UP000650467"/>
    </source>
</evidence>